<dbReference type="SUPFAM" id="SSF50923">
    <property type="entry name" value="Hemopexin-like domain"/>
    <property type="match status" value="1"/>
</dbReference>
<dbReference type="InterPro" id="IPR036375">
    <property type="entry name" value="Hemopexin-like_dom_sf"/>
</dbReference>
<dbReference type="PROSITE" id="PS00024">
    <property type="entry name" value="HEMOPEXIN"/>
    <property type="match status" value="1"/>
</dbReference>
<evidence type="ECO:0000256" key="9">
    <source>
        <dbReference type="ARBA" id="ARBA00023049"/>
    </source>
</evidence>
<dbReference type="Pfam" id="PF00413">
    <property type="entry name" value="Peptidase_M10"/>
    <property type="match status" value="1"/>
</dbReference>
<evidence type="ECO:0000256" key="7">
    <source>
        <dbReference type="ARBA" id="ARBA00022833"/>
    </source>
</evidence>
<name>A0ABM1MRM1_NICVS</name>
<dbReference type="InterPro" id="IPR036365">
    <property type="entry name" value="PGBD-like_sf"/>
</dbReference>
<feature type="signal peptide" evidence="11">
    <location>
        <begin position="1"/>
        <end position="16"/>
    </location>
</feature>
<dbReference type="CDD" id="cd04278">
    <property type="entry name" value="ZnMc_MMP"/>
    <property type="match status" value="1"/>
</dbReference>
<dbReference type="SUPFAM" id="SSF55486">
    <property type="entry name" value="Metalloproteases ('zincins'), catalytic domain"/>
    <property type="match status" value="1"/>
</dbReference>
<dbReference type="Proteomes" id="UP000695000">
    <property type="component" value="Unplaced"/>
</dbReference>
<dbReference type="Pfam" id="PF00045">
    <property type="entry name" value="Hemopexin"/>
    <property type="match status" value="2"/>
</dbReference>
<evidence type="ECO:0000313" key="13">
    <source>
        <dbReference type="Proteomes" id="UP000695000"/>
    </source>
</evidence>
<accession>A0ABM1MRM1</accession>
<dbReference type="Gene3D" id="3.40.390.10">
    <property type="entry name" value="Collagenase (Catalytic Domain)"/>
    <property type="match status" value="1"/>
</dbReference>
<keyword evidence="7" id="KW-0862">Zinc</keyword>
<evidence type="ECO:0000256" key="6">
    <source>
        <dbReference type="ARBA" id="ARBA00022801"/>
    </source>
</evidence>
<dbReference type="InterPro" id="IPR024079">
    <property type="entry name" value="MetalloPept_cat_dom_sf"/>
</dbReference>
<organism evidence="13 14">
    <name type="scientific">Nicrophorus vespilloides</name>
    <name type="common">Boreal carrion beetle</name>
    <dbReference type="NCBI Taxonomy" id="110193"/>
    <lineage>
        <taxon>Eukaryota</taxon>
        <taxon>Metazoa</taxon>
        <taxon>Ecdysozoa</taxon>
        <taxon>Arthropoda</taxon>
        <taxon>Hexapoda</taxon>
        <taxon>Insecta</taxon>
        <taxon>Pterygota</taxon>
        <taxon>Neoptera</taxon>
        <taxon>Endopterygota</taxon>
        <taxon>Coleoptera</taxon>
        <taxon>Polyphaga</taxon>
        <taxon>Staphyliniformia</taxon>
        <taxon>Silphidae</taxon>
        <taxon>Nicrophorinae</taxon>
        <taxon>Nicrophorus</taxon>
    </lineage>
</organism>
<dbReference type="PANTHER" id="PTHR10201:SF291">
    <property type="entry name" value="MATRIX METALLOPROTEINASE 1, ISOFORM C-RELATED"/>
    <property type="match status" value="1"/>
</dbReference>
<sequence>MRVQLLLVLLLKLVENAPVGRHILMKKYLKQFGYDTDNMPMAVKNFQQFHHLQINGKMNEETLSMMDKPRCGMPDDIYNMAFHGPVLQNRNLSYKVENYGYLVPSEVDEALKKAFDMWQNYTELNFKHFKRIYVMRVNFNRLNHGDKNDFDGPGQMIGHATPPVNNAQSDIHFDLDEDWTWRGDNGINFFQTAVHELGHALGLSHINETDSVMYPYYTYKENYSLTKSDIARIQYLYGVRDRSIDNQVVNPTCIILNYNTIFVYENLTYVFRGKYYWAFNEEGYRIEEMRLINEKWPFLPSNIDAAYVTDSNKVIFFKGLQYWKYYKSRLLKNYPKLNYHGYSGAPERIDAAVKWNNTLLLFKDTEIWSYEPGKGSTSIGKVNNIVNAAIVKGNDLILFGHRIFSRCTSINTNCIRENISAYFKCNIRNTTAVA</sequence>
<dbReference type="InterPro" id="IPR001818">
    <property type="entry name" value="Pept_M10_metallopeptidase"/>
</dbReference>
<protein>
    <submittedName>
        <fullName evidence="14">Neutrophil collagenase</fullName>
    </submittedName>
</protein>
<evidence type="ECO:0000313" key="14">
    <source>
        <dbReference type="RefSeq" id="XP_017777221.1"/>
    </source>
</evidence>
<feature type="repeat" description="Hemopexin" evidence="10">
    <location>
        <begin position="300"/>
        <end position="345"/>
    </location>
</feature>
<dbReference type="Pfam" id="PF01471">
    <property type="entry name" value="PG_binding_1"/>
    <property type="match status" value="1"/>
</dbReference>
<dbReference type="InterPro" id="IPR018487">
    <property type="entry name" value="Hemopexin-like_repeat"/>
</dbReference>
<dbReference type="PROSITE" id="PS51642">
    <property type="entry name" value="HEMOPEXIN_2"/>
    <property type="match status" value="2"/>
</dbReference>
<dbReference type="SUPFAM" id="SSF47090">
    <property type="entry name" value="PGBD-like"/>
    <property type="match status" value="1"/>
</dbReference>
<evidence type="ECO:0000256" key="1">
    <source>
        <dbReference type="ARBA" id="ARBA00001947"/>
    </source>
</evidence>
<feature type="chain" id="PRO_5045198845" evidence="11">
    <location>
        <begin position="17"/>
        <end position="434"/>
    </location>
</feature>
<keyword evidence="13" id="KW-1185">Reference proteome</keyword>
<evidence type="ECO:0000256" key="10">
    <source>
        <dbReference type="PROSITE-ProRule" id="PRU01011"/>
    </source>
</evidence>
<dbReference type="PRINTS" id="PR00138">
    <property type="entry name" value="MATRIXIN"/>
</dbReference>
<reference evidence="14" key="1">
    <citation type="submission" date="2025-08" db="UniProtKB">
        <authorList>
            <consortium name="RefSeq"/>
        </authorList>
    </citation>
    <scope>IDENTIFICATION</scope>
    <source>
        <tissue evidence="14">Whole Larva</tissue>
    </source>
</reference>
<comment type="cofactor">
    <cofactor evidence="1">
        <name>Zn(2+)</name>
        <dbReference type="ChEBI" id="CHEBI:29105"/>
    </cofactor>
</comment>
<keyword evidence="9" id="KW-0482">Metalloprotease</keyword>
<evidence type="ECO:0000259" key="12">
    <source>
        <dbReference type="SMART" id="SM00235"/>
    </source>
</evidence>
<dbReference type="SMART" id="SM00120">
    <property type="entry name" value="HX"/>
    <property type="match status" value="3"/>
</dbReference>
<evidence type="ECO:0000256" key="5">
    <source>
        <dbReference type="ARBA" id="ARBA00022729"/>
    </source>
</evidence>
<evidence type="ECO:0000256" key="2">
    <source>
        <dbReference type="ARBA" id="ARBA00010370"/>
    </source>
</evidence>
<dbReference type="InterPro" id="IPR033739">
    <property type="entry name" value="M10A_MMP"/>
</dbReference>
<evidence type="ECO:0000256" key="8">
    <source>
        <dbReference type="ARBA" id="ARBA00022837"/>
    </source>
</evidence>
<evidence type="ECO:0000256" key="4">
    <source>
        <dbReference type="ARBA" id="ARBA00022723"/>
    </source>
</evidence>
<dbReference type="SMART" id="SM00235">
    <property type="entry name" value="ZnMc"/>
    <property type="match status" value="1"/>
</dbReference>
<dbReference type="GeneID" id="108563139"/>
<feature type="repeat" description="Hemopexin" evidence="10">
    <location>
        <begin position="255"/>
        <end position="299"/>
    </location>
</feature>
<comment type="similarity">
    <text evidence="2">Belongs to the peptidase M10A family.</text>
</comment>
<keyword evidence="5 11" id="KW-0732">Signal</keyword>
<feature type="domain" description="Peptidase metallopeptidase" evidence="12">
    <location>
        <begin position="83"/>
        <end position="239"/>
    </location>
</feature>
<dbReference type="RefSeq" id="XP_017777221.1">
    <property type="nucleotide sequence ID" value="XM_017921732.1"/>
</dbReference>
<dbReference type="InterPro" id="IPR021190">
    <property type="entry name" value="Pept_M10A"/>
</dbReference>
<keyword evidence="8" id="KW-0106">Calcium</keyword>
<dbReference type="InterPro" id="IPR002477">
    <property type="entry name" value="Peptidoglycan-bd-like"/>
</dbReference>
<keyword evidence="3" id="KW-0645">Protease</keyword>
<keyword evidence="4" id="KW-0479">Metal-binding</keyword>
<dbReference type="PANTHER" id="PTHR10201">
    <property type="entry name" value="MATRIX METALLOPROTEINASE"/>
    <property type="match status" value="1"/>
</dbReference>
<evidence type="ECO:0000256" key="3">
    <source>
        <dbReference type="ARBA" id="ARBA00022670"/>
    </source>
</evidence>
<proteinExistence type="inferred from homology"/>
<dbReference type="InterPro" id="IPR018486">
    <property type="entry name" value="Hemopexin_CS"/>
</dbReference>
<evidence type="ECO:0000256" key="11">
    <source>
        <dbReference type="SAM" id="SignalP"/>
    </source>
</evidence>
<gene>
    <name evidence="14" type="primary">LOC108563139</name>
</gene>
<dbReference type="Gene3D" id="2.110.10.10">
    <property type="entry name" value="Hemopexin-like domain"/>
    <property type="match status" value="1"/>
</dbReference>
<dbReference type="InterPro" id="IPR006026">
    <property type="entry name" value="Peptidase_Metallo"/>
</dbReference>
<keyword evidence="6" id="KW-0378">Hydrolase</keyword>